<dbReference type="InterPro" id="IPR006059">
    <property type="entry name" value="SBP"/>
</dbReference>
<dbReference type="PANTHER" id="PTHR30222">
    <property type="entry name" value="SPERMIDINE/PUTRESCINE-BINDING PERIPLASMIC PROTEIN"/>
    <property type="match status" value="1"/>
</dbReference>
<proteinExistence type="predicted"/>
<sequence length="253" mass="27241">LLEPLDFKIIDPKSVPDGAKSDYCYPFDSYGTVMSWNTKTYGENPPKTWAEFWDVGKFAGRRALRANAQDSIEIALLSDGVAPADVYAVLSTPEGLDRAIKRLEAIKPNVSVWWTSGAQSAQLLKDGEADLVVTWNGRAQTVKADGGAADYTFKGSVIGTDCLGVPKGAPNKEAAMKLIAAMTQPARVAKLTDFIAYGPVNPAAYEGGLIPEDRLKTLATAPDNAGTSVFSNSEWWVKNGEAAQKAFDEMMAR</sequence>
<evidence type="ECO:0000313" key="3">
    <source>
        <dbReference type="Proteomes" id="UP000700706"/>
    </source>
</evidence>
<dbReference type="Proteomes" id="UP000700706">
    <property type="component" value="Unassembled WGS sequence"/>
</dbReference>
<comment type="caution">
    <text evidence="2">The sequence shown here is derived from an EMBL/GenBank/DDBJ whole genome shotgun (WGS) entry which is preliminary data.</text>
</comment>
<keyword evidence="1" id="KW-0732">Signal</keyword>
<feature type="non-terminal residue" evidence="2">
    <location>
        <position position="1"/>
    </location>
</feature>
<dbReference type="EMBL" id="JAEKLZ010000353">
    <property type="protein sequence ID" value="MBW8728103.1"/>
    <property type="molecule type" value="Genomic_DNA"/>
</dbReference>
<evidence type="ECO:0000256" key="1">
    <source>
        <dbReference type="ARBA" id="ARBA00022729"/>
    </source>
</evidence>
<organism evidence="2 3">
    <name type="scientific">Inquilinus limosus</name>
    <dbReference type="NCBI Taxonomy" id="171674"/>
    <lineage>
        <taxon>Bacteria</taxon>
        <taxon>Pseudomonadati</taxon>
        <taxon>Pseudomonadota</taxon>
        <taxon>Alphaproteobacteria</taxon>
        <taxon>Rhodospirillales</taxon>
        <taxon>Rhodospirillaceae</taxon>
        <taxon>Inquilinus</taxon>
    </lineage>
</organism>
<evidence type="ECO:0000313" key="2">
    <source>
        <dbReference type="EMBL" id="MBW8728103.1"/>
    </source>
</evidence>
<dbReference type="AlphaFoldDB" id="A0A952FNM1"/>
<dbReference type="PANTHER" id="PTHR30222:SF2">
    <property type="entry name" value="ABC TRANSPORTER SUBSTRATE-BINDING PROTEIN"/>
    <property type="match status" value="1"/>
</dbReference>
<dbReference type="SUPFAM" id="SSF53850">
    <property type="entry name" value="Periplasmic binding protein-like II"/>
    <property type="match status" value="1"/>
</dbReference>
<reference evidence="2" key="1">
    <citation type="submission" date="2020-06" db="EMBL/GenBank/DDBJ databases">
        <title>Stable isotope informed genome-resolved metagenomics uncovers potential trophic interactions in rhizosphere soil.</title>
        <authorList>
            <person name="Starr E.P."/>
            <person name="Shi S."/>
            <person name="Blazewicz S.J."/>
            <person name="Koch B.J."/>
            <person name="Probst A.J."/>
            <person name="Hungate B.A."/>
            <person name="Pett-Ridge J."/>
            <person name="Firestone M.K."/>
            <person name="Banfield J.F."/>
        </authorList>
    </citation>
    <scope>NUCLEOTIDE SEQUENCE</scope>
    <source>
        <strain evidence="2">YM_69_17</strain>
    </source>
</reference>
<gene>
    <name evidence="2" type="ORF">JF625_23535</name>
</gene>
<protein>
    <submittedName>
        <fullName evidence="2">Extracellular solute-binding protein</fullName>
    </submittedName>
</protein>
<dbReference type="Pfam" id="PF13416">
    <property type="entry name" value="SBP_bac_8"/>
    <property type="match status" value="1"/>
</dbReference>
<accession>A0A952FNM1</accession>
<name>A0A952FNM1_9PROT</name>
<dbReference type="Gene3D" id="3.40.190.10">
    <property type="entry name" value="Periplasmic binding protein-like II"/>
    <property type="match status" value="1"/>
</dbReference>